<dbReference type="OrthoDB" id="29773at2759"/>
<evidence type="ECO:0000313" key="3">
    <source>
        <dbReference type="EMBL" id="TKR59946.1"/>
    </source>
</evidence>
<accession>A0A4U5LUY5</accession>
<feature type="transmembrane region" description="Helical" evidence="2">
    <location>
        <begin position="6"/>
        <end position="22"/>
    </location>
</feature>
<feature type="transmembrane region" description="Helical" evidence="2">
    <location>
        <begin position="29"/>
        <end position="52"/>
    </location>
</feature>
<protein>
    <submittedName>
        <fullName evidence="3">Uncharacterized protein</fullName>
    </submittedName>
</protein>
<gene>
    <name evidence="3" type="ORF">L596_029550</name>
</gene>
<evidence type="ECO:0000313" key="4">
    <source>
        <dbReference type="Proteomes" id="UP000298663"/>
    </source>
</evidence>
<name>A0A4U5LUY5_STECR</name>
<feature type="compositionally biased region" description="Basic and acidic residues" evidence="1">
    <location>
        <begin position="104"/>
        <end position="119"/>
    </location>
</feature>
<dbReference type="PANTHER" id="PTHR13146:SF0">
    <property type="entry name" value="SOLUTE CARRIER FAMILY 35 MEMBER F6"/>
    <property type="match status" value="1"/>
</dbReference>
<evidence type="ECO:0000256" key="1">
    <source>
        <dbReference type="SAM" id="MobiDB-lite"/>
    </source>
</evidence>
<dbReference type="EMBL" id="AZBU02000012">
    <property type="protein sequence ID" value="TKR59946.1"/>
    <property type="molecule type" value="Genomic_DNA"/>
</dbReference>
<dbReference type="STRING" id="34508.A0A4U5LUY5"/>
<feature type="compositionally biased region" description="Basic residues" evidence="1">
    <location>
        <begin position="120"/>
        <end position="130"/>
    </location>
</feature>
<keyword evidence="2" id="KW-1133">Transmembrane helix</keyword>
<keyword evidence="4" id="KW-1185">Reference proteome</keyword>
<dbReference type="Proteomes" id="UP000298663">
    <property type="component" value="Unassembled WGS sequence"/>
</dbReference>
<proteinExistence type="predicted"/>
<sequence>MAWDGIVTLGLVVVGMTDILFGDSKKEDINAIITGDLLIIMAQIIVAIQMVYEQKYLEKYDVPALFAVGLEGLFRHDDPLNPHDSDVLHLRAGHFLHEPFPPPRGRDLRVPGDVQEPHDRRRPLGNRHQHRILQLRRRQRHQISRPPAAWSSTALGLSSSGPFLSLFSESKSLFPAPRLRSPQHRNVQFSTLS</sequence>
<organism evidence="3 4">
    <name type="scientific">Steinernema carpocapsae</name>
    <name type="common">Entomopathogenic nematode</name>
    <dbReference type="NCBI Taxonomy" id="34508"/>
    <lineage>
        <taxon>Eukaryota</taxon>
        <taxon>Metazoa</taxon>
        <taxon>Ecdysozoa</taxon>
        <taxon>Nematoda</taxon>
        <taxon>Chromadorea</taxon>
        <taxon>Rhabditida</taxon>
        <taxon>Tylenchina</taxon>
        <taxon>Panagrolaimomorpha</taxon>
        <taxon>Strongyloidoidea</taxon>
        <taxon>Steinernematidae</taxon>
        <taxon>Steinernema</taxon>
    </lineage>
</organism>
<reference evidence="3 4" key="1">
    <citation type="journal article" date="2015" name="Genome Biol.">
        <title>Comparative genomics of Steinernema reveals deeply conserved gene regulatory networks.</title>
        <authorList>
            <person name="Dillman A.R."/>
            <person name="Macchietto M."/>
            <person name="Porter C.F."/>
            <person name="Rogers A."/>
            <person name="Williams B."/>
            <person name="Antoshechkin I."/>
            <person name="Lee M.M."/>
            <person name="Goodwin Z."/>
            <person name="Lu X."/>
            <person name="Lewis E.E."/>
            <person name="Goodrich-Blair H."/>
            <person name="Stock S.P."/>
            <person name="Adams B.J."/>
            <person name="Sternberg P.W."/>
            <person name="Mortazavi A."/>
        </authorList>
    </citation>
    <scope>NUCLEOTIDE SEQUENCE [LARGE SCALE GENOMIC DNA]</scope>
    <source>
        <strain evidence="3 4">ALL</strain>
    </source>
</reference>
<evidence type="ECO:0000256" key="2">
    <source>
        <dbReference type="SAM" id="Phobius"/>
    </source>
</evidence>
<dbReference type="PANTHER" id="PTHR13146">
    <property type="match status" value="1"/>
</dbReference>
<dbReference type="AlphaFoldDB" id="A0A4U5LUY5"/>
<dbReference type="GO" id="GO:0016020">
    <property type="term" value="C:membrane"/>
    <property type="evidence" value="ECO:0007669"/>
    <property type="project" value="TreeGrafter"/>
</dbReference>
<feature type="region of interest" description="Disordered" evidence="1">
    <location>
        <begin position="99"/>
        <end position="130"/>
    </location>
</feature>
<keyword evidence="2" id="KW-0472">Membrane</keyword>
<comment type="caution">
    <text evidence="3">The sequence shown here is derived from an EMBL/GenBank/DDBJ whole genome shotgun (WGS) entry which is preliminary data.</text>
</comment>
<reference evidence="3 4" key="2">
    <citation type="journal article" date="2019" name="G3 (Bethesda)">
        <title>Hybrid Assembly of the Genome of the Entomopathogenic Nematode Steinernema carpocapsae Identifies the X-Chromosome.</title>
        <authorList>
            <person name="Serra L."/>
            <person name="Macchietto M."/>
            <person name="Macias-Munoz A."/>
            <person name="McGill C.J."/>
            <person name="Rodriguez I.M."/>
            <person name="Rodriguez B."/>
            <person name="Murad R."/>
            <person name="Mortazavi A."/>
        </authorList>
    </citation>
    <scope>NUCLEOTIDE SEQUENCE [LARGE SCALE GENOMIC DNA]</scope>
    <source>
        <strain evidence="3 4">ALL</strain>
    </source>
</reference>
<keyword evidence="2" id="KW-0812">Transmembrane</keyword>